<proteinExistence type="predicted"/>
<dbReference type="InterPro" id="IPR037401">
    <property type="entry name" value="SnoaL-like"/>
</dbReference>
<organism evidence="2">
    <name type="scientific">Oscillatoriales cyanobacterium SpSt-418</name>
    <dbReference type="NCBI Taxonomy" id="2282169"/>
    <lineage>
        <taxon>Bacteria</taxon>
        <taxon>Bacillati</taxon>
        <taxon>Cyanobacteriota</taxon>
        <taxon>Cyanophyceae</taxon>
        <taxon>Oscillatoriophycideae</taxon>
        <taxon>Oscillatoriales</taxon>
    </lineage>
</organism>
<dbReference type="SUPFAM" id="SSF54427">
    <property type="entry name" value="NTF2-like"/>
    <property type="match status" value="1"/>
</dbReference>
<evidence type="ECO:0000259" key="1">
    <source>
        <dbReference type="Pfam" id="PF12680"/>
    </source>
</evidence>
<dbReference type="Pfam" id="PF12680">
    <property type="entry name" value="SnoaL_2"/>
    <property type="match status" value="1"/>
</dbReference>
<reference evidence="2" key="1">
    <citation type="journal article" date="2020" name="mSystems">
        <title>Genome- and Community-Level Interaction Insights into Carbon Utilization and Element Cycling Functions of Hydrothermarchaeota in Hydrothermal Sediment.</title>
        <authorList>
            <person name="Zhou Z."/>
            <person name="Liu Y."/>
            <person name="Xu W."/>
            <person name="Pan J."/>
            <person name="Luo Z.H."/>
            <person name="Li M."/>
        </authorList>
    </citation>
    <scope>NUCLEOTIDE SEQUENCE [LARGE SCALE GENOMIC DNA]</scope>
    <source>
        <strain evidence="2">SpSt-418</strain>
    </source>
</reference>
<sequence>MLTKTQVYQLADQWVQAWNSHDLDEILSHYDEDIVLISPIAANLLNDPAGMVRGKAALREYFKKGLTTYPDLKFELIEVMWGLSSLVLHYVNQKGIKAGEFMEVSLSGRITKVVANYNV</sequence>
<dbReference type="Gene3D" id="3.10.450.50">
    <property type="match status" value="1"/>
</dbReference>
<gene>
    <name evidence="2" type="ORF">ENR64_17585</name>
</gene>
<protein>
    <submittedName>
        <fullName evidence="2">Nuclear transport factor 2 family protein</fullName>
    </submittedName>
</protein>
<accession>A0A7C3PJR9</accession>
<name>A0A7C3PJR9_9CYAN</name>
<dbReference type="EMBL" id="DSRU01000254">
    <property type="protein sequence ID" value="HFM99536.1"/>
    <property type="molecule type" value="Genomic_DNA"/>
</dbReference>
<feature type="domain" description="SnoaL-like" evidence="1">
    <location>
        <begin position="12"/>
        <end position="80"/>
    </location>
</feature>
<dbReference type="AlphaFoldDB" id="A0A7C3PJR9"/>
<comment type="caution">
    <text evidence="2">The sequence shown here is derived from an EMBL/GenBank/DDBJ whole genome shotgun (WGS) entry which is preliminary data.</text>
</comment>
<evidence type="ECO:0000313" key="2">
    <source>
        <dbReference type="EMBL" id="HFM99536.1"/>
    </source>
</evidence>
<dbReference type="InterPro" id="IPR032710">
    <property type="entry name" value="NTF2-like_dom_sf"/>
</dbReference>